<name>A0A919S4V1_9ACTN</name>
<keyword evidence="1" id="KW-0472">Membrane</keyword>
<keyword evidence="3" id="KW-1185">Reference proteome</keyword>
<feature type="transmembrane region" description="Helical" evidence="1">
    <location>
        <begin position="32"/>
        <end position="49"/>
    </location>
</feature>
<dbReference type="EMBL" id="BOQL01000006">
    <property type="protein sequence ID" value="GIM64002.1"/>
    <property type="molecule type" value="Genomic_DNA"/>
</dbReference>
<accession>A0A919S4V1</accession>
<feature type="transmembrane region" description="Helical" evidence="1">
    <location>
        <begin position="7"/>
        <end position="26"/>
    </location>
</feature>
<keyword evidence="1" id="KW-1133">Transmembrane helix</keyword>
<reference evidence="2" key="1">
    <citation type="submission" date="2021-03" db="EMBL/GenBank/DDBJ databases">
        <title>Whole genome shotgun sequence of Actinoplanes auranticolor NBRC 12245.</title>
        <authorList>
            <person name="Komaki H."/>
            <person name="Tamura T."/>
        </authorList>
    </citation>
    <scope>NUCLEOTIDE SEQUENCE</scope>
    <source>
        <strain evidence="2">NBRC 12245</strain>
    </source>
</reference>
<gene>
    <name evidence="2" type="ORF">Aau02nite_07740</name>
</gene>
<protein>
    <submittedName>
        <fullName evidence="2">Uncharacterized protein</fullName>
    </submittedName>
</protein>
<evidence type="ECO:0000313" key="2">
    <source>
        <dbReference type="EMBL" id="GIM64002.1"/>
    </source>
</evidence>
<sequence length="76" mass="8121">MAGRIAWVSIVATAFGVWLVCGLAIWHDWIDGPTASFIGSSAAVSLLLLEKLGVRRRLVGDRSPVSPPSDPHHSDT</sequence>
<organism evidence="2 3">
    <name type="scientific">Actinoplanes auranticolor</name>
    <dbReference type="NCBI Taxonomy" id="47988"/>
    <lineage>
        <taxon>Bacteria</taxon>
        <taxon>Bacillati</taxon>
        <taxon>Actinomycetota</taxon>
        <taxon>Actinomycetes</taxon>
        <taxon>Micromonosporales</taxon>
        <taxon>Micromonosporaceae</taxon>
        <taxon>Actinoplanes</taxon>
    </lineage>
</organism>
<evidence type="ECO:0000256" key="1">
    <source>
        <dbReference type="SAM" id="Phobius"/>
    </source>
</evidence>
<dbReference type="Proteomes" id="UP000681340">
    <property type="component" value="Unassembled WGS sequence"/>
</dbReference>
<dbReference type="AlphaFoldDB" id="A0A919S4V1"/>
<proteinExistence type="predicted"/>
<keyword evidence="1" id="KW-0812">Transmembrane</keyword>
<dbReference type="RefSeq" id="WP_212986902.1">
    <property type="nucleotide sequence ID" value="NZ_BAABEA010000051.1"/>
</dbReference>
<comment type="caution">
    <text evidence="2">The sequence shown here is derived from an EMBL/GenBank/DDBJ whole genome shotgun (WGS) entry which is preliminary data.</text>
</comment>
<evidence type="ECO:0000313" key="3">
    <source>
        <dbReference type="Proteomes" id="UP000681340"/>
    </source>
</evidence>